<keyword evidence="4" id="KW-0963">Cytoplasm</keyword>
<proteinExistence type="predicted"/>
<keyword evidence="6" id="KW-0832">Ubl conjugation</keyword>
<evidence type="ECO:0000256" key="10">
    <source>
        <dbReference type="ARBA" id="ARBA00045449"/>
    </source>
</evidence>
<evidence type="ECO:0000313" key="13">
    <source>
        <dbReference type="Proteomes" id="UP001164746"/>
    </source>
</evidence>
<evidence type="ECO:0000256" key="5">
    <source>
        <dbReference type="ARBA" id="ARBA00022553"/>
    </source>
</evidence>
<keyword evidence="7" id="KW-0539">Nucleus</keyword>
<feature type="compositionally biased region" description="Polar residues" evidence="11">
    <location>
        <begin position="146"/>
        <end position="163"/>
    </location>
</feature>
<evidence type="ECO:0000256" key="6">
    <source>
        <dbReference type="ARBA" id="ARBA00022843"/>
    </source>
</evidence>
<evidence type="ECO:0000256" key="2">
    <source>
        <dbReference type="ARBA" id="ARBA00004324"/>
    </source>
</evidence>
<protein>
    <recommendedName>
        <fullName evidence="3">DAZ-associated protein 2</fullName>
    </recommendedName>
    <alternativeName>
        <fullName evidence="8">Deleted in azoospermia-associated protein 2</fullName>
    </alternativeName>
    <alternativeName>
        <fullName evidence="9">Proline-rich transcript in brain protein</fullName>
    </alternativeName>
</protein>
<gene>
    <name evidence="12" type="ORF">MAR_020932</name>
</gene>
<dbReference type="InterPro" id="IPR022730">
    <property type="entry name" value="DAZ_assoc-2"/>
</dbReference>
<feature type="region of interest" description="Disordered" evidence="11">
    <location>
        <begin position="1"/>
        <end position="102"/>
    </location>
</feature>
<evidence type="ECO:0000256" key="11">
    <source>
        <dbReference type="SAM" id="MobiDB-lite"/>
    </source>
</evidence>
<dbReference type="Pfam" id="PF11029">
    <property type="entry name" value="DAZAP2"/>
    <property type="match status" value="1"/>
</dbReference>
<evidence type="ECO:0000256" key="1">
    <source>
        <dbReference type="ARBA" id="ARBA00004210"/>
    </source>
</evidence>
<evidence type="ECO:0000256" key="9">
    <source>
        <dbReference type="ARBA" id="ARBA00034352"/>
    </source>
</evidence>
<comment type="function">
    <text evidence="10">In unstressed cells, promotes SIAH1-mediated polyubiquitination and degradation of the serine/threonine-protein kinase HIPK2, probably by acting as a loading factor that potentiates complex formation between HIPK2 and ubiquitin ligase SIAH1. In response to DNA damage, localizes to the nucleus following phosphorylation by HIPK2 and modulates the expression of a subset of TP53/p53 target genes by binding to TP53 at target gene promoters. This limits the expression of a number of cell death-mediating TP53 target genes, reducing DNA damage-induced cell death. Enhances the binding of transcription factor TCF7L2/TCF4, a Wnt signaling pathway effector, to the promoters of target genes. Plays a role in stress granule formation.</text>
</comment>
<evidence type="ECO:0000256" key="4">
    <source>
        <dbReference type="ARBA" id="ARBA00022490"/>
    </source>
</evidence>
<dbReference type="PANTHER" id="PTHR31638">
    <property type="entry name" value="DAZ-ASSOCIATED PROTEIN 2"/>
    <property type="match status" value="1"/>
</dbReference>
<comment type="subcellular location">
    <subcellularLocation>
        <location evidence="1">Cytoplasm</location>
        <location evidence="1">Stress granule</location>
    </subcellularLocation>
    <subcellularLocation>
        <location evidence="2">Nucleus speckle</location>
    </subcellularLocation>
</comment>
<keyword evidence="5" id="KW-0597">Phosphoprotein</keyword>
<reference evidence="12" key="1">
    <citation type="submission" date="2022-11" db="EMBL/GenBank/DDBJ databases">
        <title>Centuries of genome instability and evolution in soft-shell clam transmissible cancer (bioRxiv).</title>
        <authorList>
            <person name="Hart S.F.M."/>
            <person name="Yonemitsu M.A."/>
            <person name="Giersch R.M."/>
            <person name="Beal B.F."/>
            <person name="Arriagada G."/>
            <person name="Davis B.W."/>
            <person name="Ostrander E.A."/>
            <person name="Goff S.P."/>
            <person name="Metzger M.J."/>
        </authorList>
    </citation>
    <scope>NUCLEOTIDE SEQUENCE</scope>
    <source>
        <strain evidence="12">MELC-2E11</strain>
        <tissue evidence="12">Siphon/mantle</tissue>
    </source>
</reference>
<sequence>MGTSSSSCKTSHKMSNKPYPTAQSGAYPSHPQAQGGYPQGQGMYPAGPYPQTQYPAGAYPYQQNPYGPPGYQEPPPPYSAHPQYPPPGSNYAPPQAPYYPQQQPQTVVAPGLFDAGARFDGIAQNRIPPPPPGVAPNQAQMAAMQGQTVVASQQRGNWLSGSGNDAGVSWGF</sequence>
<feature type="compositionally biased region" description="Low complexity" evidence="11">
    <location>
        <begin position="31"/>
        <end position="65"/>
    </location>
</feature>
<evidence type="ECO:0000313" key="12">
    <source>
        <dbReference type="EMBL" id="WAR05563.1"/>
    </source>
</evidence>
<evidence type="ECO:0000256" key="3">
    <source>
        <dbReference type="ARBA" id="ARBA00014066"/>
    </source>
</evidence>
<evidence type="ECO:0000256" key="7">
    <source>
        <dbReference type="ARBA" id="ARBA00023242"/>
    </source>
</evidence>
<name>A0ABY7E6F5_MYAAR</name>
<feature type="region of interest" description="Disordered" evidence="11">
    <location>
        <begin position="146"/>
        <end position="172"/>
    </location>
</feature>
<organism evidence="12 13">
    <name type="scientific">Mya arenaria</name>
    <name type="common">Soft-shell clam</name>
    <dbReference type="NCBI Taxonomy" id="6604"/>
    <lineage>
        <taxon>Eukaryota</taxon>
        <taxon>Metazoa</taxon>
        <taxon>Spiralia</taxon>
        <taxon>Lophotrochozoa</taxon>
        <taxon>Mollusca</taxon>
        <taxon>Bivalvia</taxon>
        <taxon>Autobranchia</taxon>
        <taxon>Heteroconchia</taxon>
        <taxon>Euheterodonta</taxon>
        <taxon>Imparidentia</taxon>
        <taxon>Neoheterodontei</taxon>
        <taxon>Myida</taxon>
        <taxon>Myoidea</taxon>
        <taxon>Myidae</taxon>
        <taxon>Mya</taxon>
    </lineage>
</organism>
<evidence type="ECO:0000256" key="8">
    <source>
        <dbReference type="ARBA" id="ARBA00032174"/>
    </source>
</evidence>
<accession>A0ABY7E6F5</accession>
<dbReference type="PANTHER" id="PTHR31638:SF3">
    <property type="entry name" value="DAZ-ASSOCIATED PROTEIN 2"/>
    <property type="match status" value="1"/>
</dbReference>
<dbReference type="EMBL" id="CP111016">
    <property type="protein sequence ID" value="WAR05563.1"/>
    <property type="molecule type" value="Genomic_DNA"/>
</dbReference>
<dbReference type="Proteomes" id="UP001164746">
    <property type="component" value="Chromosome 5"/>
</dbReference>
<keyword evidence="13" id="KW-1185">Reference proteome</keyword>
<feature type="compositionally biased region" description="Pro residues" evidence="11">
    <location>
        <begin position="66"/>
        <end position="88"/>
    </location>
</feature>